<name>A0AAX6FW69_IRIPA</name>
<feature type="region of interest" description="Disordered" evidence="1">
    <location>
        <begin position="154"/>
        <end position="177"/>
    </location>
</feature>
<dbReference type="Proteomes" id="UP001140949">
    <property type="component" value="Unassembled WGS sequence"/>
</dbReference>
<evidence type="ECO:0000313" key="3">
    <source>
        <dbReference type="Proteomes" id="UP001140949"/>
    </source>
</evidence>
<feature type="compositionally biased region" description="Basic and acidic residues" evidence="1">
    <location>
        <begin position="400"/>
        <end position="411"/>
    </location>
</feature>
<dbReference type="InterPro" id="IPR012870">
    <property type="entry name" value="DUF1666"/>
</dbReference>
<accession>A0AAX6FW69</accession>
<proteinExistence type="predicted"/>
<protein>
    <submittedName>
        <fullName evidence="2">Uncharacterized protein</fullName>
    </submittedName>
</protein>
<reference evidence="2" key="2">
    <citation type="submission" date="2023-04" db="EMBL/GenBank/DDBJ databases">
        <authorList>
            <person name="Bruccoleri R.E."/>
            <person name="Oakeley E.J."/>
            <person name="Faust A.-M."/>
            <person name="Dessus-Babus S."/>
            <person name="Altorfer M."/>
            <person name="Burckhardt D."/>
            <person name="Oertli M."/>
            <person name="Naumann U."/>
            <person name="Petersen F."/>
            <person name="Wong J."/>
        </authorList>
    </citation>
    <scope>NUCLEOTIDE SEQUENCE</scope>
    <source>
        <strain evidence="2">GSM-AAB239-AS_SAM_17_03QT</strain>
        <tissue evidence="2">Leaf</tissue>
    </source>
</reference>
<feature type="region of interest" description="Disordered" evidence="1">
    <location>
        <begin position="44"/>
        <end position="70"/>
    </location>
</feature>
<reference evidence="2" key="1">
    <citation type="journal article" date="2023" name="GigaByte">
        <title>Genome assembly of the bearded iris, Iris pallida Lam.</title>
        <authorList>
            <person name="Bruccoleri R.E."/>
            <person name="Oakeley E.J."/>
            <person name="Faust A.M.E."/>
            <person name="Altorfer M."/>
            <person name="Dessus-Babus S."/>
            <person name="Burckhardt D."/>
            <person name="Oertli M."/>
            <person name="Naumann U."/>
            <person name="Petersen F."/>
            <person name="Wong J."/>
        </authorList>
    </citation>
    <scope>NUCLEOTIDE SEQUENCE</scope>
    <source>
        <strain evidence="2">GSM-AAB239-AS_SAM_17_03QT</strain>
    </source>
</reference>
<feature type="region of interest" description="Disordered" evidence="1">
    <location>
        <begin position="364"/>
        <end position="423"/>
    </location>
</feature>
<feature type="region of interest" description="Disordered" evidence="1">
    <location>
        <begin position="197"/>
        <end position="225"/>
    </location>
</feature>
<feature type="compositionally biased region" description="Acidic residues" evidence="1">
    <location>
        <begin position="50"/>
        <end position="70"/>
    </location>
</feature>
<dbReference type="Pfam" id="PF07891">
    <property type="entry name" value="DUF1666"/>
    <property type="match status" value="1"/>
</dbReference>
<dbReference type="PANTHER" id="PTHR46741">
    <property type="entry name" value="OS09G0413600 PROTEIN"/>
    <property type="match status" value="1"/>
</dbReference>
<evidence type="ECO:0000313" key="2">
    <source>
        <dbReference type="EMBL" id="KAJ6820527.1"/>
    </source>
</evidence>
<gene>
    <name evidence="2" type="ORF">M6B38_397720</name>
</gene>
<dbReference type="EMBL" id="JANAVB010025596">
    <property type="protein sequence ID" value="KAJ6820527.1"/>
    <property type="molecule type" value="Genomic_DNA"/>
</dbReference>
<sequence length="671" mass="76579">MSKDGLGRVIFEKMAILVDLLLLVIKFLAQRLFRINMDSKVKMEPVPEATETEEEEEEEEEEEGGFVGFNEEEEEYKSNFTFKFEYQIPELIIAMSKEKEPSVLAKEEGFPVKSTSISNSQLLSEKDLPELVAEPEAAMACSVHEPVVDPSRAEEDIESECSSPPKDVMLSDSTEEENTESILFSAKAFRCSFTGPTDFTLPNDDDEPDPFIGRRGPKFPSSKGFSKSFKELKDVLLSKESCIGREDAMFLEEEKPVNDVDTKSWGEKEVSQRFSGFGSDSDSTSSSDGYTVKNLVVDCDSDGFLSEKDFGEEEEESLVGSNRFGVELMEEEIGNFELGQSSNSNAEFPYGSSELELELELELKELNAGETEESTRPSSASSLIELTDSDDDELPSSPSDRPDRVEKKGLEEELLNSEDARGKDLEAEELDGLDSLWDDQDLSEQLRMEKARAFGLPTIFEESESPKAVEDLKPWKMDEKFLRVDAMDELHKFYKSYRERMRKLDILNYQKMYAMGFLQLKVPLQSMGSQKPLIPTILSHLSQNLRPLYRRKSSNIASDRSIKELQVDLETVYVGQTCLSWEFLRWQYEKAREIPESDPYRNRQYNQVAGEFQQFQVLARRFIENEPFQGPRLPNYVKNRCDIQNFLQVPHHKGLLEGENGGKEERQRCDL</sequence>
<comment type="caution">
    <text evidence="2">The sequence shown here is derived from an EMBL/GenBank/DDBJ whole genome shotgun (WGS) entry which is preliminary data.</text>
</comment>
<dbReference type="PANTHER" id="PTHR46741:SF2">
    <property type="entry name" value="RIBOSOMAL PROTEIN L34AE"/>
    <property type="match status" value="1"/>
</dbReference>
<evidence type="ECO:0000256" key="1">
    <source>
        <dbReference type="SAM" id="MobiDB-lite"/>
    </source>
</evidence>
<organism evidence="2 3">
    <name type="scientific">Iris pallida</name>
    <name type="common">Sweet iris</name>
    <dbReference type="NCBI Taxonomy" id="29817"/>
    <lineage>
        <taxon>Eukaryota</taxon>
        <taxon>Viridiplantae</taxon>
        <taxon>Streptophyta</taxon>
        <taxon>Embryophyta</taxon>
        <taxon>Tracheophyta</taxon>
        <taxon>Spermatophyta</taxon>
        <taxon>Magnoliopsida</taxon>
        <taxon>Liliopsida</taxon>
        <taxon>Asparagales</taxon>
        <taxon>Iridaceae</taxon>
        <taxon>Iridoideae</taxon>
        <taxon>Irideae</taxon>
        <taxon>Iris</taxon>
    </lineage>
</organism>
<dbReference type="AlphaFoldDB" id="A0AAX6FW69"/>
<keyword evidence="3" id="KW-1185">Reference proteome</keyword>